<evidence type="ECO:0000313" key="2">
    <source>
        <dbReference type="Proteomes" id="UP000790709"/>
    </source>
</evidence>
<comment type="caution">
    <text evidence="1">The sequence shown here is derived from an EMBL/GenBank/DDBJ whole genome shotgun (WGS) entry which is preliminary data.</text>
</comment>
<proteinExistence type="predicted"/>
<gene>
    <name evidence="1" type="ORF">BV22DRAFT_1010270</name>
</gene>
<reference evidence="1" key="1">
    <citation type="journal article" date="2021" name="New Phytol.">
        <title>Evolutionary innovations through gain and loss of genes in the ectomycorrhizal Boletales.</title>
        <authorList>
            <person name="Wu G."/>
            <person name="Miyauchi S."/>
            <person name="Morin E."/>
            <person name="Kuo A."/>
            <person name="Drula E."/>
            <person name="Varga T."/>
            <person name="Kohler A."/>
            <person name="Feng B."/>
            <person name="Cao Y."/>
            <person name="Lipzen A."/>
            <person name="Daum C."/>
            <person name="Hundley H."/>
            <person name="Pangilinan J."/>
            <person name="Johnson J."/>
            <person name="Barry K."/>
            <person name="LaButti K."/>
            <person name="Ng V."/>
            <person name="Ahrendt S."/>
            <person name="Min B."/>
            <person name="Choi I.G."/>
            <person name="Park H."/>
            <person name="Plett J.M."/>
            <person name="Magnuson J."/>
            <person name="Spatafora J.W."/>
            <person name="Nagy L.G."/>
            <person name="Henrissat B."/>
            <person name="Grigoriev I.V."/>
            <person name="Yang Z.L."/>
            <person name="Xu J."/>
            <person name="Martin F.M."/>
        </authorList>
    </citation>
    <scope>NUCLEOTIDE SEQUENCE</scope>
    <source>
        <strain evidence="1">KUC20120723A-06</strain>
    </source>
</reference>
<protein>
    <submittedName>
        <fullName evidence="1">MED14-domain-containing protein</fullName>
    </submittedName>
</protein>
<dbReference type="EMBL" id="MU266392">
    <property type="protein sequence ID" value="KAH7925939.1"/>
    <property type="molecule type" value="Genomic_DNA"/>
</dbReference>
<accession>A0ACB8BKW0</accession>
<organism evidence="1 2">
    <name type="scientific">Leucogyrophana mollusca</name>
    <dbReference type="NCBI Taxonomy" id="85980"/>
    <lineage>
        <taxon>Eukaryota</taxon>
        <taxon>Fungi</taxon>
        <taxon>Dikarya</taxon>
        <taxon>Basidiomycota</taxon>
        <taxon>Agaricomycotina</taxon>
        <taxon>Agaricomycetes</taxon>
        <taxon>Agaricomycetidae</taxon>
        <taxon>Boletales</taxon>
        <taxon>Boletales incertae sedis</taxon>
        <taxon>Leucogyrophana</taxon>
    </lineage>
</organism>
<keyword evidence="2" id="KW-1185">Reference proteome</keyword>
<dbReference type="Proteomes" id="UP000790709">
    <property type="component" value="Unassembled WGS sequence"/>
</dbReference>
<sequence>MIPHAVDGQNGMPFDMQKQKAEALAVLNGAQANGIYEPTLEELEKELPVVHDGQVPLGELLSRVMQAIYAELCELAETLPNMSDMARKRTLADWVVKTKKQVVKLYAITKWARDAETVQKCMNITAFLMNQNQQFEDVMRGLTYARESLDPASRLRNHDLLTSLDVLTSGTYKRLPSGIKKSIIPVVPLTDAEVSKTLTDMEDALRYRLRMHEIIPVEMSQHYIGTCQNANGRVHFTVPKLFKASICLRGAEKDDGWFFVGVRFLITVGGDLTGTHEFPPEPTGVLKRHMADEADSRMAFYLPLPEESDPVVGPDTPPRPQLLPGTVDAPLIRLFNFLQIMSLSYQLEILWYQAQRMRSLGWSDFLRTEMTNGRKTLAVSYWIRQPPPSIPGRPQPITRPKLPLHGGTLTISIVENRATQQAGGGPARSPKVRMLAELQQKAKLGDAKPSDEVEGLKFRVRWEPTKNALGVPIDQDDAVSAVGELIVDADNIDFESILRTVIEAHAKAILRAFQLQLQRGPTRAIFSPEGKVTLVSEGGLNALRVHLCADEVVIVSIDTRAGRLSLRDTGDLAAAGRGPRFAAVSERLNESPTMLLDALVRLRFATIIDLAEQKANYLGLQIFRQRNFSKEELLKLGPSVRGSMYIQLANFPNHYLVLVITDEEFRYALISVKVLTDTMYCNMVMEDIGWLDVQRIRGDRGTGIHDIIVGSRSPDNAVQIGLKRKRDLPNGASRSWSREETSFNIETQLLRELYAYCCARVAYTKVELQFKLRGIPYTHVNPSSDVPLTPDLFHTQSSLARFVPALCVQSTDILSGAPAAEAAMPNIRVIPLNWWSDKKVQVVTCVKLKYVQQPVGKRAGSSDIIRPSKRIIYDATKAVVSFLSEDVDTCVDEFLEEWARVSKMVVIAREVARMAKEKKWQDVRLLSFDLQTVEFAYSGDYTVSISCTDQLSPTGGSFDLRFSRCAPILALLRPPSLAPPPPLFTQHRTNPHEDAEPYLRHILRHGPLAPSLHRLVELLRDTLPVAVELETMRYTAGEAKSPVARGRGRTTATGNIIAHEAWVDTFVKGVGWYRVLYGDLRHALDFRLMTGQRIAIIDGARSLFRGEELTPSTSTTDAIGLQPISDFSSLVLDAIRSVRSGNSNAGGIAPIDVGVVCHKGVVTAVTRALHERILRQMKQ</sequence>
<evidence type="ECO:0000313" key="1">
    <source>
        <dbReference type="EMBL" id="KAH7925939.1"/>
    </source>
</evidence>
<name>A0ACB8BKW0_9AGAM</name>